<dbReference type="Proteomes" id="UP000256709">
    <property type="component" value="Unassembled WGS sequence"/>
</dbReference>
<reference evidence="1 2" key="1">
    <citation type="submission" date="2017-04" db="EMBL/GenBank/DDBJ databases">
        <title>Comparative genome analysis of Subtercola boreus.</title>
        <authorList>
            <person name="Cho Y.-J."/>
            <person name="Cho A."/>
            <person name="Kim O.-S."/>
            <person name="Lee J.-I."/>
        </authorList>
    </citation>
    <scope>NUCLEOTIDE SEQUENCE [LARGE SCALE GENOMIC DNA]</scope>
    <source>
        <strain evidence="1 2">P27444</strain>
    </source>
</reference>
<accession>A0A3E0W3W3</accession>
<dbReference type="RefSeq" id="WP_216364083.1">
    <property type="nucleotide sequence ID" value="NZ_NBXA01000003.1"/>
</dbReference>
<sequence>MTRYRGLTWDHPRGAAALMAREAGRAPGSDFGIDWHVHPLEGFESHPIADLASQYDLLVLDHPHLGEALGTNALQPLDTLFDVAQLRGWAAAAVGPSFRSYTLDGHQWALPLDAATQVAAHRTDLLADHALPETWGEVVELSRTAPVALSLSGPHAYLSFASLCVALGEEPRLVPGEPFVSRDTAREALSILRSIAARLPAGSDRQSPIALLERLAGTDDIAYIPLVYGYVNYSSALLRFTDAPRATPGGRRGSTIGGTGLAITARAEITPELLDEAAWLLSPDAQQHFIPGHEGQPSSRAAWQDPHVDESSHGFYSGTIDTIESAWVRPRGDGSIAFQSEASAIIRSLVIGIEPLGSVLDRLDSAARGAAVPLGAATRERVAP</sequence>
<dbReference type="PANTHER" id="PTHR43649">
    <property type="entry name" value="ARABINOSE-BINDING PROTEIN-RELATED"/>
    <property type="match status" value="1"/>
</dbReference>
<dbReference type="SUPFAM" id="SSF53850">
    <property type="entry name" value="Periplasmic binding protein-like II"/>
    <property type="match status" value="1"/>
</dbReference>
<proteinExistence type="predicted"/>
<name>A0A3E0W3W3_9MICO</name>
<dbReference type="EMBL" id="NBXA01000003">
    <property type="protein sequence ID" value="RFA16248.1"/>
    <property type="molecule type" value="Genomic_DNA"/>
</dbReference>
<organism evidence="1 2">
    <name type="scientific">Subtercola boreus</name>
    <dbReference type="NCBI Taxonomy" id="120213"/>
    <lineage>
        <taxon>Bacteria</taxon>
        <taxon>Bacillati</taxon>
        <taxon>Actinomycetota</taxon>
        <taxon>Actinomycetes</taxon>
        <taxon>Micrococcales</taxon>
        <taxon>Microbacteriaceae</taxon>
        <taxon>Subtercola</taxon>
    </lineage>
</organism>
<protein>
    <recommendedName>
        <fullName evidence="3">ABC transporter substrate-binding protein</fullName>
    </recommendedName>
</protein>
<dbReference type="InterPro" id="IPR050490">
    <property type="entry name" value="Bact_solute-bd_prot1"/>
</dbReference>
<dbReference type="Gene3D" id="3.40.190.10">
    <property type="entry name" value="Periplasmic binding protein-like II"/>
    <property type="match status" value="1"/>
</dbReference>
<comment type="caution">
    <text evidence="1">The sequence shown here is derived from an EMBL/GenBank/DDBJ whole genome shotgun (WGS) entry which is preliminary data.</text>
</comment>
<evidence type="ECO:0000313" key="2">
    <source>
        <dbReference type="Proteomes" id="UP000256709"/>
    </source>
</evidence>
<evidence type="ECO:0000313" key="1">
    <source>
        <dbReference type="EMBL" id="RFA16248.1"/>
    </source>
</evidence>
<evidence type="ECO:0008006" key="3">
    <source>
        <dbReference type="Google" id="ProtNLM"/>
    </source>
</evidence>
<gene>
    <name evidence="1" type="ORF">B7R21_02385</name>
</gene>
<dbReference type="AlphaFoldDB" id="A0A3E0W3W3"/>
<dbReference type="PANTHER" id="PTHR43649:SF12">
    <property type="entry name" value="DIACETYLCHITOBIOSE BINDING PROTEIN DASA"/>
    <property type="match status" value="1"/>
</dbReference>